<dbReference type="PROSITE" id="PS50896">
    <property type="entry name" value="LISH"/>
    <property type="match status" value="1"/>
</dbReference>
<dbReference type="RefSeq" id="XP_007604293.1">
    <property type="nucleotide sequence ID" value="XM_007604231.1"/>
</dbReference>
<keyword evidence="2" id="KW-1185">Reference proteome</keyword>
<dbReference type="GeneID" id="19881558"/>
<evidence type="ECO:0000313" key="2">
    <source>
        <dbReference type="Proteomes" id="UP000011082"/>
    </source>
</evidence>
<dbReference type="Gene3D" id="1.20.960.30">
    <property type="match status" value="1"/>
</dbReference>
<evidence type="ECO:0000313" key="1">
    <source>
        <dbReference type="EMBL" id="ELA42201.1"/>
    </source>
</evidence>
<dbReference type="EMBL" id="JH370134">
    <property type="protein sequence ID" value="ELA42201.1"/>
    <property type="molecule type" value="Genomic_DNA"/>
</dbReference>
<sequence length="417" mass="47132">MIPREDDRKDSLNLLIYEYLLKNDFQKTANSFKEETGIAEYKIADSQPMLSLWYNNFLETVEVRSGQKMSPDTLNRIEGIMLKLENEKQRYARLRSPPGKPQHMMRRPIDPRVMNGMPNDPYSASSSPATATIHPAPPSSSPILTEYKKIDLGISALIHSNFCPLNNILIVFSSDLHFYFYNLSTNEIEYDFQISQRCLKLLRVKEVKSTIYMAYSSEDYSIRLCKYENAEKSDIKIFEFDSPFKSFCISHDTLYIFDEMNTIKSFTFLGVCTGVSQSVQALSIECVANKLLTIDASKIAEYDIRLNAETAILGRSRFPIVKIKGDDIFLILNDSIQAIDGKMGSVVSSVKCSLPSKDVALLFNTIAVCTVTDLFYATDIIPLRNPMELDSFICFNTKGLIIVSSDGIVTLFTGHTV</sequence>
<dbReference type="HOGENOM" id="CLU_573756_0_0_1"/>
<reference evidence="2" key="1">
    <citation type="submission" date="2011-05" db="EMBL/GenBank/DDBJ databases">
        <title>The genome sequence of Vittaforma corneae strain ATCC 50505.</title>
        <authorList>
            <consortium name="The Broad Institute Genome Sequencing Platform"/>
            <person name="Cuomo C."/>
            <person name="Didier E."/>
            <person name="Bowers L."/>
            <person name="Young S.K."/>
            <person name="Zeng Q."/>
            <person name="Gargeya S."/>
            <person name="Fitzgerald M."/>
            <person name="Haas B."/>
            <person name="Abouelleil A."/>
            <person name="Alvarado L."/>
            <person name="Arachchi H.M."/>
            <person name="Berlin A."/>
            <person name="Chapman S.B."/>
            <person name="Gearin G."/>
            <person name="Goldberg J."/>
            <person name="Griggs A."/>
            <person name="Gujja S."/>
            <person name="Hansen M."/>
            <person name="Heiman D."/>
            <person name="Howarth C."/>
            <person name="Larimer J."/>
            <person name="Lui A."/>
            <person name="MacDonald P.J.P."/>
            <person name="McCowen C."/>
            <person name="Montmayeur A."/>
            <person name="Murphy C."/>
            <person name="Neiman D."/>
            <person name="Pearson M."/>
            <person name="Priest M."/>
            <person name="Roberts A."/>
            <person name="Saif S."/>
            <person name="Shea T."/>
            <person name="Sisk P."/>
            <person name="Stolte C."/>
            <person name="Sykes S."/>
            <person name="Wortman J."/>
            <person name="Nusbaum C."/>
            <person name="Birren B."/>
        </authorList>
    </citation>
    <scope>NUCLEOTIDE SEQUENCE [LARGE SCALE GENOMIC DNA]</scope>
    <source>
        <strain evidence="2">ATCC 50505</strain>
    </source>
</reference>
<gene>
    <name evidence="1" type="ORF">VICG_00844</name>
</gene>
<dbReference type="Pfam" id="PF08513">
    <property type="entry name" value="LisH"/>
    <property type="match status" value="1"/>
</dbReference>
<name>L2GN01_VITCO</name>
<protein>
    <submittedName>
        <fullName evidence="1">Uncharacterized protein</fullName>
    </submittedName>
</protein>
<dbReference type="InterPro" id="IPR006594">
    <property type="entry name" value="LisH"/>
</dbReference>
<dbReference type="SMART" id="SM00667">
    <property type="entry name" value="LisH"/>
    <property type="match status" value="1"/>
</dbReference>
<organism evidence="1 2">
    <name type="scientific">Vittaforma corneae (strain ATCC 50505)</name>
    <name type="common">Microsporidian parasite</name>
    <name type="synonym">Nosema corneum</name>
    <dbReference type="NCBI Taxonomy" id="993615"/>
    <lineage>
        <taxon>Eukaryota</taxon>
        <taxon>Fungi</taxon>
        <taxon>Fungi incertae sedis</taxon>
        <taxon>Microsporidia</taxon>
        <taxon>Nosematidae</taxon>
        <taxon>Vittaforma</taxon>
    </lineage>
</organism>
<proteinExistence type="predicted"/>
<dbReference type="Proteomes" id="UP000011082">
    <property type="component" value="Unassembled WGS sequence"/>
</dbReference>
<dbReference type="OrthoDB" id="14421at2759"/>
<dbReference type="STRING" id="993615.L2GN01"/>
<dbReference type="InParanoid" id="L2GN01"/>
<accession>L2GN01</accession>
<dbReference type="VEuPathDB" id="MicrosporidiaDB:VICG_00844"/>
<dbReference type="AlphaFoldDB" id="L2GN01"/>
<dbReference type="SUPFAM" id="SSF50978">
    <property type="entry name" value="WD40 repeat-like"/>
    <property type="match status" value="1"/>
</dbReference>
<dbReference type="InterPro" id="IPR036322">
    <property type="entry name" value="WD40_repeat_dom_sf"/>
</dbReference>